<evidence type="ECO:0000313" key="12">
    <source>
        <dbReference type="Proteomes" id="UP000190092"/>
    </source>
</evidence>
<sequence length="466" mass="51307">MTVSPAIVLIVEDVAALAETYASYLANERCTVERAGSAAAARAAIDRRVPEVMLLDVMLPDGSGMDILRDVRTRDLPTDVVVMTSEGSVGLAVEAMKHGAIDFLTKPFSADRLRVTVRNALMRRRLESQIAAIQDEVEREEFCGFVGQSMTMQSVYRIMQNAAASTAPVLLKGERGTGKALCAHALHRMSRRRDRPYLALDCAALAPDRLEVELFGRWARAATMDREGALLKANGGTIFLDEVFALGPTAQARLLRYLHTGSLKRIDEHQLRRTDVRLICATERDPQAEIAAGRFSEELFYKLDILSIELPPLRERDDDVLRLASHFLPRLGMEERKRFTGFSPEAEAAMLAYDWPGNVQELQNVLRGLVILNEGGTVEASMLPPTLAVHAPRPASSAGADVEPLAPHEPAVIEPLERVMRRTIEEAIAKCSGNIPRAAVALQVTPASLYRRLQSWQAQNATPASR</sequence>
<dbReference type="Pfam" id="PF00158">
    <property type="entry name" value="Sigma54_activat"/>
    <property type="match status" value="1"/>
</dbReference>
<keyword evidence="12" id="KW-1185">Reference proteome</keyword>
<gene>
    <name evidence="11" type="ORF">SAMN02745126_02805</name>
</gene>
<evidence type="ECO:0000256" key="5">
    <source>
        <dbReference type="ARBA" id="ARBA00023125"/>
    </source>
</evidence>
<keyword evidence="8" id="KW-0597">Phosphoprotein</keyword>
<dbReference type="PANTHER" id="PTHR32071:SF117">
    <property type="entry name" value="PTS-DEPENDENT DIHYDROXYACETONE KINASE OPERON REGULATORY PROTEIN-RELATED"/>
    <property type="match status" value="1"/>
</dbReference>
<keyword evidence="2" id="KW-0067">ATP-binding</keyword>
<dbReference type="PANTHER" id="PTHR32071">
    <property type="entry name" value="TRANSCRIPTIONAL REGULATORY PROTEIN"/>
    <property type="match status" value="1"/>
</dbReference>
<dbReference type="SUPFAM" id="SSF46689">
    <property type="entry name" value="Homeodomain-like"/>
    <property type="match status" value="1"/>
</dbReference>
<keyword evidence="5" id="KW-0238">DNA-binding</keyword>
<dbReference type="GO" id="GO:0000160">
    <property type="term" value="P:phosphorelay signal transduction system"/>
    <property type="evidence" value="ECO:0007669"/>
    <property type="project" value="UniProtKB-KW"/>
</dbReference>
<proteinExistence type="predicted"/>
<accession>A0A1T4PG31</accession>
<dbReference type="Gene3D" id="1.10.8.60">
    <property type="match status" value="1"/>
</dbReference>
<organism evidence="11 12">
    <name type="scientific">Enhydrobacter aerosaccus</name>
    <dbReference type="NCBI Taxonomy" id="225324"/>
    <lineage>
        <taxon>Bacteria</taxon>
        <taxon>Pseudomonadati</taxon>
        <taxon>Pseudomonadota</taxon>
        <taxon>Alphaproteobacteria</taxon>
        <taxon>Hyphomicrobiales</taxon>
        <taxon>Enhydrobacter</taxon>
    </lineage>
</organism>
<evidence type="ECO:0000256" key="2">
    <source>
        <dbReference type="ARBA" id="ARBA00022840"/>
    </source>
</evidence>
<evidence type="ECO:0000256" key="3">
    <source>
        <dbReference type="ARBA" id="ARBA00023012"/>
    </source>
</evidence>
<dbReference type="PROSITE" id="PS00676">
    <property type="entry name" value="SIGMA54_INTERACT_2"/>
    <property type="match status" value="1"/>
</dbReference>
<dbReference type="EMBL" id="FUWJ01000002">
    <property type="protein sequence ID" value="SJZ90530.1"/>
    <property type="molecule type" value="Genomic_DNA"/>
</dbReference>
<dbReference type="SUPFAM" id="SSF52540">
    <property type="entry name" value="P-loop containing nucleoside triphosphate hydrolases"/>
    <property type="match status" value="1"/>
</dbReference>
<name>A0A1T4PG31_9HYPH</name>
<dbReference type="SMART" id="SM00448">
    <property type="entry name" value="REC"/>
    <property type="match status" value="1"/>
</dbReference>
<keyword evidence="1" id="KW-0547">Nucleotide-binding</keyword>
<dbReference type="SUPFAM" id="SSF52172">
    <property type="entry name" value="CheY-like"/>
    <property type="match status" value="1"/>
</dbReference>
<dbReference type="InterPro" id="IPR001789">
    <property type="entry name" value="Sig_transdc_resp-reg_receiver"/>
</dbReference>
<evidence type="ECO:0000256" key="6">
    <source>
        <dbReference type="ARBA" id="ARBA00023159"/>
    </source>
</evidence>
<dbReference type="GO" id="GO:0043565">
    <property type="term" value="F:sequence-specific DNA binding"/>
    <property type="evidence" value="ECO:0007669"/>
    <property type="project" value="InterPro"/>
</dbReference>
<feature type="domain" description="Sigma-54 factor interaction" evidence="9">
    <location>
        <begin position="145"/>
        <end position="371"/>
    </location>
</feature>
<evidence type="ECO:0000259" key="10">
    <source>
        <dbReference type="PROSITE" id="PS50110"/>
    </source>
</evidence>
<dbReference type="InterPro" id="IPR058031">
    <property type="entry name" value="AAA_lid_NorR"/>
</dbReference>
<keyword evidence="4" id="KW-0805">Transcription regulation</keyword>
<dbReference type="STRING" id="225324.SAMN02745126_02805"/>
<evidence type="ECO:0000256" key="4">
    <source>
        <dbReference type="ARBA" id="ARBA00023015"/>
    </source>
</evidence>
<feature type="domain" description="Response regulatory" evidence="10">
    <location>
        <begin position="7"/>
        <end position="121"/>
    </location>
</feature>
<dbReference type="InterPro" id="IPR003593">
    <property type="entry name" value="AAA+_ATPase"/>
</dbReference>
<reference evidence="12" key="1">
    <citation type="submission" date="2017-02" db="EMBL/GenBank/DDBJ databases">
        <authorList>
            <person name="Varghese N."/>
            <person name="Submissions S."/>
        </authorList>
    </citation>
    <scope>NUCLEOTIDE SEQUENCE [LARGE SCALE GENOMIC DNA]</scope>
    <source>
        <strain evidence="12">ATCC 27094</strain>
    </source>
</reference>
<dbReference type="Pfam" id="PF00072">
    <property type="entry name" value="Response_reg"/>
    <property type="match status" value="1"/>
</dbReference>
<dbReference type="InterPro" id="IPR011006">
    <property type="entry name" value="CheY-like_superfamily"/>
</dbReference>
<dbReference type="InterPro" id="IPR025943">
    <property type="entry name" value="Sigma_54_int_dom_ATP-bd_2"/>
</dbReference>
<dbReference type="InterPro" id="IPR002197">
    <property type="entry name" value="HTH_Fis"/>
</dbReference>
<evidence type="ECO:0000256" key="1">
    <source>
        <dbReference type="ARBA" id="ARBA00022741"/>
    </source>
</evidence>
<evidence type="ECO:0000259" key="9">
    <source>
        <dbReference type="PROSITE" id="PS50045"/>
    </source>
</evidence>
<dbReference type="Pfam" id="PF02954">
    <property type="entry name" value="HTH_8"/>
    <property type="match status" value="1"/>
</dbReference>
<keyword evidence="6" id="KW-0010">Activator</keyword>
<dbReference type="Gene3D" id="3.40.50.300">
    <property type="entry name" value="P-loop containing nucleotide triphosphate hydrolases"/>
    <property type="match status" value="1"/>
</dbReference>
<dbReference type="CDD" id="cd00009">
    <property type="entry name" value="AAA"/>
    <property type="match status" value="1"/>
</dbReference>
<dbReference type="InterPro" id="IPR027417">
    <property type="entry name" value="P-loop_NTPase"/>
</dbReference>
<dbReference type="SMART" id="SM00382">
    <property type="entry name" value="AAA"/>
    <property type="match status" value="1"/>
</dbReference>
<dbReference type="GO" id="GO:0005524">
    <property type="term" value="F:ATP binding"/>
    <property type="evidence" value="ECO:0007669"/>
    <property type="project" value="UniProtKB-KW"/>
</dbReference>
<evidence type="ECO:0000256" key="8">
    <source>
        <dbReference type="PROSITE-ProRule" id="PRU00169"/>
    </source>
</evidence>
<keyword evidence="7" id="KW-0804">Transcription</keyword>
<dbReference type="PROSITE" id="PS50045">
    <property type="entry name" value="SIGMA54_INTERACT_4"/>
    <property type="match status" value="1"/>
</dbReference>
<dbReference type="Gene3D" id="3.40.50.2300">
    <property type="match status" value="1"/>
</dbReference>
<dbReference type="OrthoDB" id="9770562at2"/>
<dbReference type="PROSITE" id="PS50110">
    <property type="entry name" value="RESPONSE_REGULATORY"/>
    <property type="match status" value="1"/>
</dbReference>
<dbReference type="Gene3D" id="1.10.10.60">
    <property type="entry name" value="Homeodomain-like"/>
    <property type="match status" value="1"/>
</dbReference>
<keyword evidence="3" id="KW-0902">Two-component regulatory system</keyword>
<evidence type="ECO:0000313" key="11">
    <source>
        <dbReference type="EMBL" id="SJZ90530.1"/>
    </source>
</evidence>
<dbReference type="GO" id="GO:0006355">
    <property type="term" value="P:regulation of DNA-templated transcription"/>
    <property type="evidence" value="ECO:0007669"/>
    <property type="project" value="InterPro"/>
</dbReference>
<protein>
    <submittedName>
        <fullName evidence="11">Regulatory protein, Fis family</fullName>
    </submittedName>
</protein>
<evidence type="ECO:0000256" key="7">
    <source>
        <dbReference type="ARBA" id="ARBA00023163"/>
    </source>
</evidence>
<feature type="modified residue" description="4-aspartylphosphate" evidence="8">
    <location>
        <position position="56"/>
    </location>
</feature>
<dbReference type="Proteomes" id="UP000190092">
    <property type="component" value="Unassembled WGS sequence"/>
</dbReference>
<dbReference type="RefSeq" id="WP_085934450.1">
    <property type="nucleotide sequence ID" value="NZ_FUWJ01000002.1"/>
</dbReference>
<dbReference type="InterPro" id="IPR002078">
    <property type="entry name" value="Sigma_54_int"/>
</dbReference>
<dbReference type="Pfam" id="PF25601">
    <property type="entry name" value="AAA_lid_14"/>
    <property type="match status" value="1"/>
</dbReference>
<dbReference type="AlphaFoldDB" id="A0A1T4PG31"/>
<dbReference type="InterPro" id="IPR009057">
    <property type="entry name" value="Homeodomain-like_sf"/>
</dbReference>